<dbReference type="AlphaFoldDB" id="A0A7R9A603"/>
<dbReference type="Proteomes" id="UP000677054">
    <property type="component" value="Unassembled WGS sequence"/>
</dbReference>
<dbReference type="EMBL" id="LR901035">
    <property type="protein sequence ID" value="CAD7247633.1"/>
    <property type="molecule type" value="Genomic_DNA"/>
</dbReference>
<accession>A0A7R9A603</accession>
<evidence type="ECO:0000313" key="1">
    <source>
        <dbReference type="EMBL" id="CAD7247633.1"/>
    </source>
</evidence>
<evidence type="ECO:0000313" key="2">
    <source>
        <dbReference type="Proteomes" id="UP000677054"/>
    </source>
</evidence>
<organism evidence="1">
    <name type="scientific">Darwinula stevensoni</name>
    <dbReference type="NCBI Taxonomy" id="69355"/>
    <lineage>
        <taxon>Eukaryota</taxon>
        <taxon>Metazoa</taxon>
        <taxon>Ecdysozoa</taxon>
        <taxon>Arthropoda</taxon>
        <taxon>Crustacea</taxon>
        <taxon>Oligostraca</taxon>
        <taxon>Ostracoda</taxon>
        <taxon>Podocopa</taxon>
        <taxon>Podocopida</taxon>
        <taxon>Darwinulocopina</taxon>
        <taxon>Darwinuloidea</taxon>
        <taxon>Darwinulidae</taxon>
        <taxon>Darwinula</taxon>
    </lineage>
</organism>
<sequence>MSSLSLFLARFVQFPVSAYHYPAVDLYLHLHTSPMAITP</sequence>
<gene>
    <name evidence="1" type="ORF">DSTB1V02_LOCUS7458</name>
</gene>
<keyword evidence="2" id="KW-1185">Reference proteome</keyword>
<proteinExistence type="predicted"/>
<name>A0A7R9A603_9CRUS</name>
<dbReference type="OrthoDB" id="10034655at2759"/>
<dbReference type="EMBL" id="CAJPEV010001518">
    <property type="protein sequence ID" value="CAG0893099.1"/>
    <property type="molecule type" value="Genomic_DNA"/>
</dbReference>
<protein>
    <submittedName>
        <fullName evidence="1">Uncharacterized protein</fullName>
    </submittedName>
</protein>
<reference evidence="1" key="1">
    <citation type="submission" date="2020-11" db="EMBL/GenBank/DDBJ databases">
        <authorList>
            <person name="Tran Van P."/>
        </authorList>
    </citation>
    <scope>NUCLEOTIDE SEQUENCE</scope>
</reference>